<sequence>MKTQPLFPVSIALDALNVGYPTLTKVDEHNIKLRIKRLASEQAMRHQVDEDDVLKCGGGYEYCLLLPLSASFSYGQNNSETPAMAVYIGCRKNQRSKMVVSFRGHPLSREHLLYARFWLKELCKNIRVSDRQFTHPTNIVVTSYHIVKDVRERIQNIGVERRNCSCAMFCTESGLLTGVYMGGMKSRTQFVYYDRNKKRQNYRRPVTPYDITRLEQRIKLHIPWNKLEDDLISRLTKETMHFYDIDRYINENKINGMWSDVIKNIGAHSVIAAQTVPSSRRRLRQELQKYEINLGENSGIRKAVKKIILRLRHFVDKDNRYVMRCVKTYQSKFEKTFLY</sequence>
<evidence type="ECO:0000313" key="2">
    <source>
        <dbReference type="Proteomes" id="UP000606935"/>
    </source>
</evidence>
<gene>
    <name evidence="1" type="ORF">GCM10010982_06930</name>
</gene>
<protein>
    <submittedName>
        <fullName evidence="1">Uncharacterized protein</fullName>
    </submittedName>
</protein>
<dbReference type="RefSeq" id="WP_188690313.1">
    <property type="nucleotide sequence ID" value="NZ_BMLS01000001.1"/>
</dbReference>
<proteinExistence type="predicted"/>
<evidence type="ECO:0000313" key="1">
    <source>
        <dbReference type="EMBL" id="GGO65343.1"/>
    </source>
</evidence>
<dbReference type="EMBL" id="BMLS01000001">
    <property type="protein sequence ID" value="GGO65343.1"/>
    <property type="molecule type" value="Genomic_DNA"/>
</dbReference>
<accession>A0A918DHE1</accession>
<dbReference type="AlphaFoldDB" id="A0A918DHE1"/>
<reference evidence="1" key="2">
    <citation type="submission" date="2020-09" db="EMBL/GenBank/DDBJ databases">
        <authorList>
            <person name="Sun Q."/>
            <person name="Zhou Y."/>
        </authorList>
    </citation>
    <scope>NUCLEOTIDE SEQUENCE</scope>
    <source>
        <strain evidence="1">CGMCC 1.7086</strain>
    </source>
</reference>
<organism evidence="1 2">
    <name type="scientific">Bowmanella pacifica</name>
    <dbReference type="NCBI Taxonomy" id="502051"/>
    <lineage>
        <taxon>Bacteria</taxon>
        <taxon>Pseudomonadati</taxon>
        <taxon>Pseudomonadota</taxon>
        <taxon>Gammaproteobacteria</taxon>
        <taxon>Alteromonadales</taxon>
        <taxon>Alteromonadaceae</taxon>
        <taxon>Bowmanella</taxon>
    </lineage>
</organism>
<keyword evidence="2" id="KW-1185">Reference proteome</keyword>
<comment type="caution">
    <text evidence="1">The sequence shown here is derived from an EMBL/GenBank/DDBJ whole genome shotgun (WGS) entry which is preliminary data.</text>
</comment>
<name>A0A918DHE1_9ALTE</name>
<dbReference type="Proteomes" id="UP000606935">
    <property type="component" value="Unassembled WGS sequence"/>
</dbReference>
<reference evidence="1" key="1">
    <citation type="journal article" date="2014" name="Int. J. Syst. Evol. Microbiol.">
        <title>Complete genome sequence of Corynebacterium casei LMG S-19264T (=DSM 44701T), isolated from a smear-ripened cheese.</title>
        <authorList>
            <consortium name="US DOE Joint Genome Institute (JGI-PGF)"/>
            <person name="Walter F."/>
            <person name="Albersmeier A."/>
            <person name="Kalinowski J."/>
            <person name="Ruckert C."/>
        </authorList>
    </citation>
    <scope>NUCLEOTIDE SEQUENCE</scope>
    <source>
        <strain evidence="1">CGMCC 1.7086</strain>
    </source>
</reference>